<dbReference type="PROSITE" id="PS50297">
    <property type="entry name" value="ANK_REP_REGION"/>
    <property type="match status" value="3"/>
</dbReference>
<dbReference type="AlphaFoldDB" id="A0A8J6L2F0"/>
<dbReference type="InterPro" id="IPR036770">
    <property type="entry name" value="Ankyrin_rpt-contain_sf"/>
</dbReference>
<feature type="repeat" description="ANK" evidence="3">
    <location>
        <begin position="430"/>
        <end position="462"/>
    </location>
</feature>
<reference evidence="4" key="2">
    <citation type="submission" date="2021-08" db="EMBL/GenBank/DDBJ databases">
        <authorList>
            <person name="Eriksson T."/>
        </authorList>
    </citation>
    <scope>NUCLEOTIDE SEQUENCE</scope>
    <source>
        <strain evidence="4">Stoneville</strain>
        <tissue evidence="4">Whole head</tissue>
    </source>
</reference>
<dbReference type="GO" id="GO:0005829">
    <property type="term" value="C:cytosol"/>
    <property type="evidence" value="ECO:0007669"/>
    <property type="project" value="TreeGrafter"/>
</dbReference>
<keyword evidence="1" id="KW-0677">Repeat</keyword>
<evidence type="ECO:0000256" key="2">
    <source>
        <dbReference type="ARBA" id="ARBA00023043"/>
    </source>
</evidence>
<keyword evidence="2 3" id="KW-0040">ANK repeat</keyword>
<dbReference type="GO" id="GO:0071356">
    <property type="term" value="P:cellular response to tumor necrosis factor"/>
    <property type="evidence" value="ECO:0007669"/>
    <property type="project" value="TreeGrafter"/>
</dbReference>
<sequence>MELREISATNVSPYRCYVRGSSLQSEGPNVHTIGFKDGLAVVQAMTPTTDMQRLRDNVIDNRAIDLTKLKKIIVKVDPTTGKKYILKDGKKIELVPQVSSGPLLAVNSLENRLKIKSITKSPGPTAVEDQIKPNIILKLPQSQGLKTAAATTMPKLTLLNKQTTVKTLDNVKYHVLSVNVKKSTGGAKNVATSTTTDYESSVAFDKNTQTDEPDKKEVCTQTELLCSDGRESPFSEQFFHFILGDSEDITGSLVSRKMIDPNKLKTREEINKFSFFNDMRNALNFDPSGNLPIHDSVMRNQLKAVQKNCIVLKAIRESVNIVNQQGYAPLHLAILHDVNLEIVKVLLHHGANLRVADGEGNTAIHLAIENRRSAMLKILVNGAIETKFNLNVFNYEGFTPLILACLNQSYDDAKLLLLHGADPNVRDMKSGRTALFHAAECHDVDLVELLMQNKADTKLRNFFGTSPHDAMFELDEMPLKIKFCILGREHQRFQSKKKLETKSETPIKKAKLETTPVLRRVSSSDMMINSLRK</sequence>
<dbReference type="InterPro" id="IPR002110">
    <property type="entry name" value="Ankyrin_rpt"/>
</dbReference>
<dbReference type="Proteomes" id="UP000719412">
    <property type="component" value="Unassembled WGS sequence"/>
</dbReference>
<dbReference type="PANTHER" id="PTHR46680:SF3">
    <property type="entry name" value="NF-KAPPA-B INHIBITOR CACTUS"/>
    <property type="match status" value="1"/>
</dbReference>
<name>A0A8J6L2F0_TENMO</name>
<comment type="caution">
    <text evidence="4">The sequence shown here is derived from an EMBL/GenBank/DDBJ whole genome shotgun (WGS) entry which is preliminary data.</text>
</comment>
<gene>
    <name evidence="4" type="ORF">GEV33_013664</name>
</gene>
<accession>A0A8J6L2F0</accession>
<dbReference type="SMART" id="SM00248">
    <property type="entry name" value="ANK"/>
    <property type="match status" value="4"/>
</dbReference>
<dbReference type="SUPFAM" id="SSF48403">
    <property type="entry name" value="Ankyrin repeat"/>
    <property type="match status" value="1"/>
</dbReference>
<evidence type="ECO:0000313" key="4">
    <source>
        <dbReference type="EMBL" id="KAH0809124.1"/>
    </source>
</evidence>
<evidence type="ECO:0000256" key="3">
    <source>
        <dbReference type="PROSITE-ProRule" id="PRU00023"/>
    </source>
</evidence>
<dbReference type="InterPro" id="IPR051070">
    <property type="entry name" value="NF-kappa-B_inhibitor"/>
</dbReference>
<dbReference type="GO" id="GO:0051059">
    <property type="term" value="F:NF-kappaB binding"/>
    <property type="evidence" value="ECO:0007669"/>
    <property type="project" value="TreeGrafter"/>
</dbReference>
<feature type="repeat" description="ANK" evidence="3">
    <location>
        <begin position="325"/>
        <end position="358"/>
    </location>
</feature>
<feature type="repeat" description="ANK" evidence="3">
    <location>
        <begin position="396"/>
        <end position="428"/>
    </location>
</feature>
<dbReference type="Gene3D" id="1.25.40.20">
    <property type="entry name" value="Ankyrin repeat-containing domain"/>
    <property type="match status" value="1"/>
</dbReference>
<dbReference type="Pfam" id="PF00023">
    <property type="entry name" value="Ank"/>
    <property type="match status" value="1"/>
</dbReference>
<protein>
    <submittedName>
        <fullName evidence="4">Uncharacterized protein</fullName>
    </submittedName>
</protein>
<evidence type="ECO:0000256" key="1">
    <source>
        <dbReference type="ARBA" id="ARBA00022737"/>
    </source>
</evidence>
<dbReference type="PROSITE" id="PS50088">
    <property type="entry name" value="ANK_REPEAT"/>
    <property type="match status" value="3"/>
</dbReference>
<dbReference type="PANTHER" id="PTHR46680">
    <property type="entry name" value="NF-KAPPA-B INHIBITOR ALPHA"/>
    <property type="match status" value="1"/>
</dbReference>
<dbReference type="EMBL" id="JABDTM020028319">
    <property type="protein sequence ID" value="KAH0809124.1"/>
    <property type="molecule type" value="Genomic_DNA"/>
</dbReference>
<keyword evidence="5" id="KW-1185">Reference proteome</keyword>
<evidence type="ECO:0000313" key="5">
    <source>
        <dbReference type="Proteomes" id="UP000719412"/>
    </source>
</evidence>
<organism evidence="4 5">
    <name type="scientific">Tenebrio molitor</name>
    <name type="common">Yellow mealworm beetle</name>
    <dbReference type="NCBI Taxonomy" id="7067"/>
    <lineage>
        <taxon>Eukaryota</taxon>
        <taxon>Metazoa</taxon>
        <taxon>Ecdysozoa</taxon>
        <taxon>Arthropoda</taxon>
        <taxon>Hexapoda</taxon>
        <taxon>Insecta</taxon>
        <taxon>Pterygota</taxon>
        <taxon>Neoptera</taxon>
        <taxon>Endopterygota</taxon>
        <taxon>Coleoptera</taxon>
        <taxon>Polyphaga</taxon>
        <taxon>Cucujiformia</taxon>
        <taxon>Tenebrionidae</taxon>
        <taxon>Tenebrio</taxon>
    </lineage>
</organism>
<reference evidence="4" key="1">
    <citation type="journal article" date="2020" name="J Insects Food Feed">
        <title>The yellow mealworm (Tenebrio molitor) genome: a resource for the emerging insects as food and feed industry.</title>
        <authorList>
            <person name="Eriksson T."/>
            <person name="Andere A."/>
            <person name="Kelstrup H."/>
            <person name="Emery V."/>
            <person name="Picard C."/>
        </authorList>
    </citation>
    <scope>NUCLEOTIDE SEQUENCE</scope>
    <source>
        <strain evidence="4">Stoneville</strain>
        <tissue evidence="4">Whole head</tissue>
    </source>
</reference>
<proteinExistence type="predicted"/>
<dbReference type="Pfam" id="PF12796">
    <property type="entry name" value="Ank_2"/>
    <property type="match status" value="1"/>
</dbReference>